<evidence type="ECO:0000313" key="4">
    <source>
        <dbReference type="Proteomes" id="UP000054558"/>
    </source>
</evidence>
<gene>
    <name evidence="3" type="ORF">KFL_000390010</name>
</gene>
<keyword evidence="4" id="KW-1185">Reference proteome</keyword>
<reference evidence="3 4" key="1">
    <citation type="journal article" date="2014" name="Nat. Commun.">
        <title>Klebsormidium flaccidum genome reveals primary factors for plant terrestrial adaptation.</title>
        <authorList>
            <person name="Hori K."/>
            <person name="Maruyama F."/>
            <person name="Fujisawa T."/>
            <person name="Togashi T."/>
            <person name="Yamamoto N."/>
            <person name="Seo M."/>
            <person name="Sato S."/>
            <person name="Yamada T."/>
            <person name="Mori H."/>
            <person name="Tajima N."/>
            <person name="Moriyama T."/>
            <person name="Ikeuchi M."/>
            <person name="Watanabe M."/>
            <person name="Wada H."/>
            <person name="Kobayashi K."/>
            <person name="Saito M."/>
            <person name="Masuda T."/>
            <person name="Sasaki-Sekimoto Y."/>
            <person name="Mashiguchi K."/>
            <person name="Awai K."/>
            <person name="Shimojima M."/>
            <person name="Masuda S."/>
            <person name="Iwai M."/>
            <person name="Nobusawa T."/>
            <person name="Narise T."/>
            <person name="Kondo S."/>
            <person name="Saito H."/>
            <person name="Sato R."/>
            <person name="Murakawa M."/>
            <person name="Ihara Y."/>
            <person name="Oshima-Yamada Y."/>
            <person name="Ohtaka K."/>
            <person name="Satoh M."/>
            <person name="Sonobe K."/>
            <person name="Ishii M."/>
            <person name="Ohtani R."/>
            <person name="Kanamori-Sato M."/>
            <person name="Honoki R."/>
            <person name="Miyazaki D."/>
            <person name="Mochizuki H."/>
            <person name="Umetsu J."/>
            <person name="Higashi K."/>
            <person name="Shibata D."/>
            <person name="Kamiya Y."/>
            <person name="Sato N."/>
            <person name="Nakamura Y."/>
            <person name="Tabata S."/>
            <person name="Ida S."/>
            <person name="Kurokawa K."/>
            <person name="Ohta H."/>
        </authorList>
    </citation>
    <scope>NUCLEOTIDE SEQUENCE [LARGE SCALE GENOMIC DNA]</scope>
    <source>
        <strain evidence="3 4">NIES-2285</strain>
    </source>
</reference>
<dbReference type="AlphaFoldDB" id="A0A1Y1HP42"/>
<evidence type="ECO:0000313" key="3">
    <source>
        <dbReference type="EMBL" id="GAQ79813.1"/>
    </source>
</evidence>
<name>A0A1Y1HP42_KLENI</name>
<evidence type="ECO:0000256" key="1">
    <source>
        <dbReference type="SAM" id="Coils"/>
    </source>
</evidence>
<keyword evidence="1" id="KW-0175">Coiled coil</keyword>
<evidence type="ECO:0000256" key="2">
    <source>
        <dbReference type="SAM" id="MobiDB-lite"/>
    </source>
</evidence>
<feature type="coiled-coil region" evidence="1">
    <location>
        <begin position="234"/>
        <end position="296"/>
    </location>
</feature>
<dbReference type="EMBL" id="DF236988">
    <property type="protein sequence ID" value="GAQ79813.1"/>
    <property type="molecule type" value="Genomic_DNA"/>
</dbReference>
<accession>A0A1Y1HP42</accession>
<protein>
    <submittedName>
        <fullName evidence="3">Uncharacterized protein</fullName>
    </submittedName>
</protein>
<dbReference type="Proteomes" id="UP000054558">
    <property type="component" value="Unassembled WGS sequence"/>
</dbReference>
<organism evidence="3 4">
    <name type="scientific">Klebsormidium nitens</name>
    <name type="common">Green alga</name>
    <name type="synonym">Ulothrix nitens</name>
    <dbReference type="NCBI Taxonomy" id="105231"/>
    <lineage>
        <taxon>Eukaryota</taxon>
        <taxon>Viridiplantae</taxon>
        <taxon>Streptophyta</taxon>
        <taxon>Klebsormidiophyceae</taxon>
        <taxon>Klebsormidiales</taxon>
        <taxon>Klebsormidiaceae</taxon>
        <taxon>Klebsormidium</taxon>
    </lineage>
</organism>
<sequence>MPPSKALPSTRGPDVVKIPGTSRLEKTLAGQLGGVGVKASVAPSLQGADDQLNGAVGDDIRGGSGKRGIQAKVLFSRGSRRGRRAAQDSMPPSKALPSTRGPDVVMIPGTSRLEKVMAGQLGGVGVNVSVAPSLQGADDQVNGAGVALCHLSSSFLKRKWDLGLMSAREELKASQTALSTTVGEAKKLKADNEAISVAAKRWMNKYVEADAKRIETANELVKLVAETEKLRGQCGELEADSKKMKRRLENAEAKYEQMKGQYDVVSYDLKQSRMTYKDLLAESEKMKLQLEGVRADHETSMREGEARLEKTNAWIGAYNNARVGSERWQQLYEAEVATSEKLRRQDVVKAIDPDDLRGQVRSLTTENIKLRSWLAHTHEEKERFRKSVIELSSPQSFPSVGEFLKTGVLPSDALQ</sequence>
<proteinExistence type="predicted"/>
<feature type="region of interest" description="Disordered" evidence="2">
    <location>
        <begin position="78"/>
        <end position="102"/>
    </location>
</feature>